<evidence type="ECO:0000313" key="2">
    <source>
        <dbReference type="EMBL" id="VAW86032.1"/>
    </source>
</evidence>
<proteinExistence type="predicted"/>
<dbReference type="EMBL" id="UOFO01000085">
    <property type="protein sequence ID" value="VAW86032.1"/>
    <property type="molecule type" value="Genomic_DNA"/>
</dbReference>
<sequence length="26" mass="2872">MIYDGGDKAMSGLFISREDGDTHQNN</sequence>
<protein>
    <submittedName>
        <fullName evidence="2">Uncharacterized protein</fullName>
    </submittedName>
</protein>
<feature type="non-terminal residue" evidence="2">
    <location>
        <position position="26"/>
    </location>
</feature>
<name>A0A3B0ZEZ5_9ZZZZ</name>
<evidence type="ECO:0000256" key="1">
    <source>
        <dbReference type="SAM" id="MobiDB-lite"/>
    </source>
</evidence>
<feature type="compositionally biased region" description="Basic and acidic residues" evidence="1">
    <location>
        <begin position="16"/>
        <end position="26"/>
    </location>
</feature>
<feature type="region of interest" description="Disordered" evidence="1">
    <location>
        <begin position="1"/>
        <end position="26"/>
    </location>
</feature>
<gene>
    <name evidence="2" type="ORF">MNBD_GAMMA16-1729</name>
</gene>
<dbReference type="AlphaFoldDB" id="A0A3B0ZEZ5"/>
<accession>A0A3B0ZEZ5</accession>
<reference evidence="2" key="1">
    <citation type="submission" date="2018-06" db="EMBL/GenBank/DDBJ databases">
        <authorList>
            <person name="Zhirakovskaya E."/>
        </authorList>
    </citation>
    <scope>NUCLEOTIDE SEQUENCE</scope>
</reference>
<organism evidence="2">
    <name type="scientific">hydrothermal vent metagenome</name>
    <dbReference type="NCBI Taxonomy" id="652676"/>
    <lineage>
        <taxon>unclassified sequences</taxon>
        <taxon>metagenomes</taxon>
        <taxon>ecological metagenomes</taxon>
    </lineage>
</organism>